<sequence>MSQQATESFKMRLTPAQKAKIKRLAERKGSTQKEAVLAAVERELAADTDEEADAIEPQPGSVLELAQDLCGSVEGPSDLSTNPKYMEDYGKD</sequence>
<dbReference type="OrthoDB" id="1524873at2"/>
<evidence type="ECO:0000256" key="1">
    <source>
        <dbReference type="SAM" id="MobiDB-lite"/>
    </source>
</evidence>
<keyword evidence="3" id="KW-1185">Reference proteome</keyword>
<accession>A0A2H3NLE7</accession>
<organism evidence="2 3">
    <name type="scientific">Longimonas halophila</name>
    <dbReference type="NCBI Taxonomy" id="1469170"/>
    <lineage>
        <taxon>Bacteria</taxon>
        <taxon>Pseudomonadati</taxon>
        <taxon>Rhodothermota</taxon>
        <taxon>Rhodothermia</taxon>
        <taxon>Rhodothermales</taxon>
        <taxon>Salisaetaceae</taxon>
        <taxon>Longimonas</taxon>
    </lineage>
</organism>
<evidence type="ECO:0000313" key="3">
    <source>
        <dbReference type="Proteomes" id="UP000221024"/>
    </source>
</evidence>
<evidence type="ECO:0008006" key="4">
    <source>
        <dbReference type="Google" id="ProtNLM"/>
    </source>
</evidence>
<feature type="region of interest" description="Disordered" evidence="1">
    <location>
        <begin position="72"/>
        <end position="92"/>
    </location>
</feature>
<dbReference type="AlphaFoldDB" id="A0A2H3NLE7"/>
<protein>
    <recommendedName>
        <fullName evidence="4">Ribbon-helix-helix protein CopG domain-containing protein</fullName>
    </recommendedName>
</protein>
<comment type="caution">
    <text evidence="2">The sequence shown here is derived from an EMBL/GenBank/DDBJ whole genome shotgun (WGS) entry which is preliminary data.</text>
</comment>
<dbReference type="Proteomes" id="UP000221024">
    <property type="component" value="Unassembled WGS sequence"/>
</dbReference>
<reference evidence="2 3" key="1">
    <citation type="submission" date="2017-10" db="EMBL/GenBank/DDBJ databases">
        <title>Draft genome of Longimonas halophila.</title>
        <authorList>
            <person name="Goh K.M."/>
            <person name="Shamsir M.S."/>
            <person name="Lim S.W."/>
        </authorList>
    </citation>
    <scope>NUCLEOTIDE SEQUENCE [LARGE SCALE GENOMIC DNA]</scope>
    <source>
        <strain evidence="2 3">KCTC 42399</strain>
    </source>
</reference>
<name>A0A2H3NLE7_9BACT</name>
<evidence type="ECO:0000313" key="2">
    <source>
        <dbReference type="EMBL" id="PEN05237.1"/>
    </source>
</evidence>
<dbReference type="RefSeq" id="WP_098063188.1">
    <property type="nucleotide sequence ID" value="NZ_PDEP01000015.1"/>
</dbReference>
<gene>
    <name evidence="2" type="ORF">CRI93_13590</name>
</gene>
<proteinExistence type="predicted"/>
<dbReference type="EMBL" id="PDEP01000015">
    <property type="protein sequence ID" value="PEN05237.1"/>
    <property type="molecule type" value="Genomic_DNA"/>
</dbReference>